<dbReference type="EMBL" id="CAESAN010000042">
    <property type="protein sequence ID" value="CAB4341946.1"/>
    <property type="molecule type" value="Genomic_DNA"/>
</dbReference>
<dbReference type="AlphaFoldDB" id="A0A6J5ZKQ0"/>
<proteinExistence type="predicted"/>
<name>A0A6J5ZKQ0_9ZZZZ</name>
<evidence type="ECO:0000313" key="1">
    <source>
        <dbReference type="EMBL" id="CAB4341946.1"/>
    </source>
</evidence>
<gene>
    <name evidence="1" type="ORF">UFOPK3547_00657</name>
</gene>
<organism evidence="1">
    <name type="scientific">freshwater metagenome</name>
    <dbReference type="NCBI Taxonomy" id="449393"/>
    <lineage>
        <taxon>unclassified sequences</taxon>
        <taxon>metagenomes</taxon>
        <taxon>ecological metagenomes</taxon>
    </lineage>
</organism>
<protein>
    <submittedName>
        <fullName evidence="1">Unannotated protein</fullName>
    </submittedName>
</protein>
<reference evidence="1" key="1">
    <citation type="submission" date="2020-05" db="EMBL/GenBank/DDBJ databases">
        <authorList>
            <person name="Chiriac C."/>
            <person name="Salcher M."/>
            <person name="Ghai R."/>
            <person name="Kavagutti S V."/>
        </authorList>
    </citation>
    <scope>NUCLEOTIDE SEQUENCE</scope>
</reference>
<sequence>MLWFESNGEVDKKTFEALWVGAFGAPPQPGGESAVVANEKLMKRRGPYETPAAWIAGRWFFAQDRSEQVADWLDELGWRAK</sequence>
<accession>A0A6J5ZKQ0</accession>